<dbReference type="Pfam" id="PF00501">
    <property type="entry name" value="AMP-binding"/>
    <property type="match status" value="1"/>
</dbReference>
<reference evidence="3 4" key="1">
    <citation type="submission" date="2019-06" db="EMBL/GenBank/DDBJ databases">
        <title>Sequencing the genomes of 1000 actinobacteria strains.</title>
        <authorList>
            <person name="Klenk H.-P."/>
        </authorList>
    </citation>
    <scope>NUCLEOTIDE SEQUENCE [LARGE SCALE GENOMIC DNA]</scope>
    <source>
        <strain evidence="3 4">DSM 43866</strain>
    </source>
</reference>
<dbReference type="InterPro" id="IPR025110">
    <property type="entry name" value="AMP-bd_C"/>
</dbReference>
<gene>
    <name evidence="3" type="ORF">FHX34_104982</name>
</gene>
<dbReference type="PANTHER" id="PTHR45527:SF1">
    <property type="entry name" value="FATTY ACID SYNTHASE"/>
    <property type="match status" value="1"/>
</dbReference>
<dbReference type="GO" id="GO:0031177">
    <property type="term" value="F:phosphopantetheine binding"/>
    <property type="evidence" value="ECO:0007669"/>
    <property type="project" value="TreeGrafter"/>
</dbReference>
<keyword evidence="4" id="KW-1185">Reference proteome</keyword>
<evidence type="ECO:0000313" key="3">
    <source>
        <dbReference type="EMBL" id="TWG14676.1"/>
    </source>
</evidence>
<dbReference type="Gene3D" id="3.30.300.30">
    <property type="match status" value="1"/>
</dbReference>
<dbReference type="InterPro" id="IPR000873">
    <property type="entry name" value="AMP-dep_synth/lig_dom"/>
</dbReference>
<dbReference type="Pfam" id="PF13193">
    <property type="entry name" value="AMP-binding_C"/>
    <property type="match status" value="1"/>
</dbReference>
<feature type="domain" description="AMP-binding enzyme C-terminal" evidence="2">
    <location>
        <begin position="441"/>
        <end position="503"/>
    </location>
</feature>
<dbReference type="InterPro" id="IPR045851">
    <property type="entry name" value="AMP-bd_C_sf"/>
</dbReference>
<name>A0A561VST3_ACTTI</name>
<evidence type="ECO:0000313" key="4">
    <source>
        <dbReference type="Proteomes" id="UP000320239"/>
    </source>
</evidence>
<sequence length="524" mass="55445">MTSLLNRVLASAQRFPDRPAIHDGQPTSYRGLLTRTRRIAAALPPAGSGPALGALLVRRDATGYAALLATAWSGRAYVPLNPGYPLRRTIAMLRASGADTLIVDGAAGADLDRLLGALPDPLTVVLVGAGERTPEAARHRVVRVDPDSGDLTRRDPADQAAGLAYLLFTSGTTGTPSGVPVHGASVSAYLDAVAARHDLGPHDRASQTFELTFDLSVHDMFATWQAGACLYPLPQRALLQPLTFIRRHELSAWFSVPSVAARADALGVLGAGVLPSLRWSLFCGEPLTRRLATAWQSAAPAATLDNLYGPTEATIAITGFQPATDTGAAPDTNGVLPIGRPFAGQRAAVMAGGEPVPPGAVGELWLSGSQVTTGYWADPERTAARFATRPDGHWFRTGDLVRQDPSGCLHYHGRTDDQLKINGFRVELLEVDHVLRTACDAPDALVVPWPGAAAPQYLVAVVARGGDRSPKQIIEACAESLPSYMVPRRVTVVDDIPRNPNGKLDRKAAAALLEEEGSHETVSG</sequence>
<dbReference type="SUPFAM" id="SSF56801">
    <property type="entry name" value="Acetyl-CoA synthetase-like"/>
    <property type="match status" value="1"/>
</dbReference>
<feature type="domain" description="AMP-dependent synthetase/ligase" evidence="1">
    <location>
        <begin position="11"/>
        <end position="376"/>
    </location>
</feature>
<dbReference type="RefSeq" id="WP_122980606.1">
    <property type="nucleotide sequence ID" value="NZ_VIWY01000004.1"/>
</dbReference>
<evidence type="ECO:0000259" key="2">
    <source>
        <dbReference type="Pfam" id="PF13193"/>
    </source>
</evidence>
<dbReference type="AlphaFoldDB" id="A0A561VST3"/>
<dbReference type="GO" id="GO:0005737">
    <property type="term" value="C:cytoplasm"/>
    <property type="evidence" value="ECO:0007669"/>
    <property type="project" value="TreeGrafter"/>
</dbReference>
<dbReference type="Gene3D" id="3.40.50.12780">
    <property type="entry name" value="N-terminal domain of ligase-like"/>
    <property type="match status" value="1"/>
</dbReference>
<proteinExistence type="predicted"/>
<dbReference type="Proteomes" id="UP000320239">
    <property type="component" value="Unassembled WGS sequence"/>
</dbReference>
<protein>
    <submittedName>
        <fullName evidence="3">Amino acid adenylation domain-containing protein</fullName>
    </submittedName>
</protein>
<dbReference type="PANTHER" id="PTHR45527">
    <property type="entry name" value="NONRIBOSOMAL PEPTIDE SYNTHETASE"/>
    <property type="match status" value="1"/>
</dbReference>
<comment type="caution">
    <text evidence="3">The sequence shown here is derived from an EMBL/GenBank/DDBJ whole genome shotgun (WGS) entry which is preliminary data.</text>
</comment>
<accession>A0A561VST3</accession>
<dbReference type="GO" id="GO:0043041">
    <property type="term" value="P:amino acid activation for nonribosomal peptide biosynthetic process"/>
    <property type="evidence" value="ECO:0007669"/>
    <property type="project" value="TreeGrafter"/>
</dbReference>
<dbReference type="EMBL" id="VIWY01000004">
    <property type="protein sequence ID" value="TWG14676.1"/>
    <property type="molecule type" value="Genomic_DNA"/>
</dbReference>
<dbReference type="OrthoDB" id="3802848at2"/>
<dbReference type="GO" id="GO:0044550">
    <property type="term" value="P:secondary metabolite biosynthetic process"/>
    <property type="evidence" value="ECO:0007669"/>
    <property type="project" value="TreeGrafter"/>
</dbReference>
<organism evidence="3 4">
    <name type="scientific">Actinoplanes teichomyceticus</name>
    <dbReference type="NCBI Taxonomy" id="1867"/>
    <lineage>
        <taxon>Bacteria</taxon>
        <taxon>Bacillati</taxon>
        <taxon>Actinomycetota</taxon>
        <taxon>Actinomycetes</taxon>
        <taxon>Micromonosporales</taxon>
        <taxon>Micromonosporaceae</taxon>
        <taxon>Actinoplanes</taxon>
    </lineage>
</organism>
<evidence type="ECO:0000259" key="1">
    <source>
        <dbReference type="Pfam" id="PF00501"/>
    </source>
</evidence>
<dbReference type="InterPro" id="IPR042099">
    <property type="entry name" value="ANL_N_sf"/>
</dbReference>